<organism evidence="1 2">
    <name type="scientific">Avena sativa</name>
    <name type="common">Oat</name>
    <dbReference type="NCBI Taxonomy" id="4498"/>
    <lineage>
        <taxon>Eukaryota</taxon>
        <taxon>Viridiplantae</taxon>
        <taxon>Streptophyta</taxon>
        <taxon>Embryophyta</taxon>
        <taxon>Tracheophyta</taxon>
        <taxon>Spermatophyta</taxon>
        <taxon>Magnoliopsida</taxon>
        <taxon>Liliopsida</taxon>
        <taxon>Poales</taxon>
        <taxon>Poaceae</taxon>
        <taxon>BOP clade</taxon>
        <taxon>Pooideae</taxon>
        <taxon>Poodae</taxon>
        <taxon>Poeae</taxon>
        <taxon>Poeae Chloroplast Group 1 (Aveneae type)</taxon>
        <taxon>Aveninae</taxon>
        <taxon>Avena</taxon>
    </lineage>
</organism>
<dbReference type="EnsemblPlants" id="AVESA.00010b.r2.4AG0583170.1">
    <property type="protein sequence ID" value="AVESA.00010b.r2.4AG0583170.1.CDS.1"/>
    <property type="gene ID" value="AVESA.00010b.r2.4AG0583170"/>
</dbReference>
<keyword evidence="2" id="KW-1185">Reference proteome</keyword>
<name>A0ACD5W8X6_AVESA</name>
<protein>
    <submittedName>
        <fullName evidence="1">Uncharacterized protein</fullName>
    </submittedName>
</protein>
<sequence length="103" mass="12050">MGCVLAREVWAACLGWWNKRHWMPEHDSKFVAWLQDKQGGEGRERDLWTGIALVCWTLWRHRNDVVFEGATPSPGEVIRKITAEADLWRTARLFRDCLGQVDR</sequence>
<reference evidence="1" key="2">
    <citation type="submission" date="2025-09" db="UniProtKB">
        <authorList>
            <consortium name="EnsemblPlants"/>
        </authorList>
    </citation>
    <scope>IDENTIFICATION</scope>
</reference>
<reference evidence="1" key="1">
    <citation type="submission" date="2021-05" db="EMBL/GenBank/DDBJ databases">
        <authorList>
            <person name="Scholz U."/>
            <person name="Mascher M."/>
            <person name="Fiebig A."/>
        </authorList>
    </citation>
    <scope>NUCLEOTIDE SEQUENCE [LARGE SCALE GENOMIC DNA]</scope>
</reference>
<evidence type="ECO:0000313" key="2">
    <source>
        <dbReference type="Proteomes" id="UP001732700"/>
    </source>
</evidence>
<dbReference type="Proteomes" id="UP001732700">
    <property type="component" value="Chromosome 4A"/>
</dbReference>
<evidence type="ECO:0000313" key="1">
    <source>
        <dbReference type="EnsemblPlants" id="AVESA.00010b.r2.4AG0583170.1.CDS.1"/>
    </source>
</evidence>
<accession>A0ACD5W8X6</accession>
<proteinExistence type="predicted"/>